<keyword evidence="3" id="KW-0472">Membrane</keyword>
<dbReference type="Pfam" id="PF00566">
    <property type="entry name" value="RabGAP-TBC"/>
    <property type="match status" value="1"/>
</dbReference>
<keyword evidence="1" id="KW-0343">GTPase activation</keyword>
<feature type="region of interest" description="Disordered" evidence="2">
    <location>
        <begin position="120"/>
        <end position="140"/>
    </location>
</feature>
<dbReference type="GO" id="GO:0006888">
    <property type="term" value="P:endoplasmic reticulum to Golgi vesicle-mediated transport"/>
    <property type="evidence" value="ECO:0007669"/>
    <property type="project" value="TreeGrafter"/>
</dbReference>
<dbReference type="PROSITE" id="PS50086">
    <property type="entry name" value="TBC_RABGAP"/>
    <property type="match status" value="1"/>
</dbReference>
<dbReference type="WBParaSite" id="ACRNAN_scaffold525.g14771.t1">
    <property type="protein sequence ID" value="ACRNAN_scaffold525.g14771.t1"/>
    <property type="gene ID" value="ACRNAN_scaffold525.g14771"/>
</dbReference>
<evidence type="ECO:0000313" key="5">
    <source>
        <dbReference type="Proteomes" id="UP000887540"/>
    </source>
</evidence>
<dbReference type="SUPFAM" id="SSF47923">
    <property type="entry name" value="Ypt/Rab-GAP domain of gyp1p"/>
    <property type="match status" value="2"/>
</dbReference>
<dbReference type="GO" id="GO:0005789">
    <property type="term" value="C:endoplasmic reticulum membrane"/>
    <property type="evidence" value="ECO:0007669"/>
    <property type="project" value="TreeGrafter"/>
</dbReference>
<proteinExistence type="predicted"/>
<evidence type="ECO:0000256" key="1">
    <source>
        <dbReference type="ARBA" id="ARBA00022468"/>
    </source>
</evidence>
<dbReference type="AlphaFoldDB" id="A0A914E1D9"/>
<protein>
    <submittedName>
        <fullName evidence="6">Rab-GAP TBC domain-containing protein</fullName>
    </submittedName>
</protein>
<keyword evidence="3" id="KW-1133">Transmembrane helix</keyword>
<name>A0A914E1D9_9BILA</name>
<dbReference type="Gene3D" id="1.10.472.80">
    <property type="entry name" value="Ypt/Rab-GAP domain of gyp1p, domain 3"/>
    <property type="match status" value="1"/>
</dbReference>
<evidence type="ECO:0000259" key="4">
    <source>
        <dbReference type="PROSITE" id="PS50086"/>
    </source>
</evidence>
<accession>A0A914E1D9</accession>
<evidence type="ECO:0000313" key="6">
    <source>
        <dbReference type="WBParaSite" id="ACRNAN_scaffold525.g14771.t1"/>
    </source>
</evidence>
<dbReference type="InterPro" id="IPR000195">
    <property type="entry name" value="Rab-GAP-TBC_dom"/>
</dbReference>
<dbReference type="PANTHER" id="PTHR20913:SF7">
    <property type="entry name" value="RE60063P"/>
    <property type="match status" value="1"/>
</dbReference>
<keyword evidence="3" id="KW-0812">Transmembrane</keyword>
<dbReference type="InterPro" id="IPR045913">
    <property type="entry name" value="TBC20/Gyp8-like"/>
</dbReference>
<dbReference type="GO" id="GO:0005096">
    <property type="term" value="F:GTPase activator activity"/>
    <property type="evidence" value="ECO:0007669"/>
    <property type="project" value="UniProtKB-KW"/>
</dbReference>
<dbReference type="InterPro" id="IPR035969">
    <property type="entry name" value="Rab-GAP_TBC_sf"/>
</dbReference>
<dbReference type="Gene3D" id="1.10.8.1310">
    <property type="match status" value="1"/>
</dbReference>
<dbReference type="PANTHER" id="PTHR20913">
    <property type="entry name" value="TBC1 DOMAIN FAMILY MEMBER 20/GTPASE"/>
    <property type="match status" value="1"/>
</dbReference>
<feature type="transmembrane region" description="Helical" evidence="3">
    <location>
        <begin position="425"/>
        <end position="443"/>
    </location>
</feature>
<organism evidence="5 6">
    <name type="scientific">Acrobeloides nanus</name>
    <dbReference type="NCBI Taxonomy" id="290746"/>
    <lineage>
        <taxon>Eukaryota</taxon>
        <taxon>Metazoa</taxon>
        <taxon>Ecdysozoa</taxon>
        <taxon>Nematoda</taxon>
        <taxon>Chromadorea</taxon>
        <taxon>Rhabditida</taxon>
        <taxon>Tylenchina</taxon>
        <taxon>Cephalobomorpha</taxon>
        <taxon>Cephaloboidea</taxon>
        <taxon>Cephalobidae</taxon>
        <taxon>Acrobeloides</taxon>
    </lineage>
</organism>
<dbReference type="Proteomes" id="UP000887540">
    <property type="component" value="Unplaced"/>
</dbReference>
<keyword evidence="5" id="KW-1185">Reference proteome</keyword>
<evidence type="ECO:0000256" key="3">
    <source>
        <dbReference type="SAM" id="Phobius"/>
    </source>
</evidence>
<feature type="domain" description="Rab-GAP TBC" evidence="4">
    <location>
        <begin position="76"/>
        <end position="319"/>
    </location>
</feature>
<reference evidence="6" key="1">
    <citation type="submission" date="2022-11" db="UniProtKB">
        <authorList>
            <consortium name="WormBaseParasite"/>
        </authorList>
    </citation>
    <scope>IDENTIFICATION</scope>
</reference>
<sequence>MNNGSVKYDESTLEMLDKIEFYPTKPPFKDKPISNARFNIFARKVEKIRKFLEEHKEDLHYQIRELRSFACSPGGLVMDEFRAQIWPILAENIPGPSDLLRDETESSCSDSDFESAVSTLSNFNEEETDSDKEEEKIKDVESEKVDDAVIVELPPPSEEDLKTHSEWNQVQMDVNRTLARFPPDITEFARKSLQTDLIPLIVRVLWENKNFRYYQGFHDICLTLILVLGVEDGYKVAKILSERSAFTNYLTGSLEKTAMVELQYLYVLLYKANMGLEKYLRGADLGTLFALSWPITWFSHSLDEYSDVVLCFDLFLSSHFLMPVYLGAALISEREDEIFRTEQEMPMLHGLLSHIPSTVDIGRVIERARDIYNDYPPLLATDHYRREYEKEVERDRETSRRMRQMRLPAETLKRKNILDLLKDPTVTAGIVLSAGVGIAYAYFKMSYG</sequence>
<evidence type="ECO:0000256" key="2">
    <source>
        <dbReference type="SAM" id="MobiDB-lite"/>
    </source>
</evidence>